<reference evidence="2" key="1">
    <citation type="submission" date="2015-04" db="UniProtKB">
        <authorList>
            <consortium name="EnsemblPlants"/>
        </authorList>
    </citation>
    <scope>IDENTIFICATION</scope>
</reference>
<proteinExistence type="predicted"/>
<keyword evidence="3" id="KW-1185">Reference proteome</keyword>
<reference evidence="2" key="2">
    <citation type="submission" date="2018-05" db="EMBL/GenBank/DDBJ databases">
        <title>OgluRS3 (Oryza glumaepatula Reference Sequence Version 3).</title>
        <authorList>
            <person name="Zhang J."/>
            <person name="Kudrna D."/>
            <person name="Lee S."/>
            <person name="Talag J."/>
            <person name="Welchert J."/>
            <person name="Wing R.A."/>
        </authorList>
    </citation>
    <scope>NUCLEOTIDE SEQUENCE [LARGE SCALE GENOMIC DNA]</scope>
</reference>
<dbReference type="HOGENOM" id="CLU_1858369_0_0_1"/>
<dbReference type="EnsemblPlants" id="OGLUM08G21950.1">
    <property type="protein sequence ID" value="OGLUM08G21950.1"/>
    <property type="gene ID" value="OGLUM08G21950"/>
</dbReference>
<sequence>MAAAAGEVPGPPEADPLEGIITFTLNLADVDKEQLTLILYPSCANTLLRGHHLLVEIAPPHPSMESCSFLSVSGIRFPKDSRKGQMHVEQGIQSQDMIRVLSSEKVLKMQETHNVTGHGEGFKLRKGSEDAGDTQYKY</sequence>
<name>A0A0E0AXR0_9ORYZ</name>
<evidence type="ECO:0000256" key="1">
    <source>
        <dbReference type="SAM" id="MobiDB-lite"/>
    </source>
</evidence>
<protein>
    <submittedName>
        <fullName evidence="2">Uncharacterized protein</fullName>
    </submittedName>
</protein>
<feature type="region of interest" description="Disordered" evidence="1">
    <location>
        <begin position="118"/>
        <end position="138"/>
    </location>
</feature>
<dbReference type="AlphaFoldDB" id="A0A0E0AXR0"/>
<organism evidence="2">
    <name type="scientific">Oryza glumipatula</name>
    <dbReference type="NCBI Taxonomy" id="40148"/>
    <lineage>
        <taxon>Eukaryota</taxon>
        <taxon>Viridiplantae</taxon>
        <taxon>Streptophyta</taxon>
        <taxon>Embryophyta</taxon>
        <taxon>Tracheophyta</taxon>
        <taxon>Spermatophyta</taxon>
        <taxon>Magnoliopsida</taxon>
        <taxon>Liliopsida</taxon>
        <taxon>Poales</taxon>
        <taxon>Poaceae</taxon>
        <taxon>BOP clade</taxon>
        <taxon>Oryzoideae</taxon>
        <taxon>Oryzeae</taxon>
        <taxon>Oryzinae</taxon>
        <taxon>Oryza</taxon>
    </lineage>
</organism>
<evidence type="ECO:0000313" key="3">
    <source>
        <dbReference type="Proteomes" id="UP000026961"/>
    </source>
</evidence>
<feature type="compositionally biased region" description="Basic and acidic residues" evidence="1">
    <location>
        <begin position="120"/>
        <end position="129"/>
    </location>
</feature>
<dbReference type="Proteomes" id="UP000026961">
    <property type="component" value="Chromosome 8"/>
</dbReference>
<accession>A0A0E0AXR0</accession>
<evidence type="ECO:0000313" key="2">
    <source>
        <dbReference type="EnsemblPlants" id="OGLUM08G21950.1"/>
    </source>
</evidence>
<dbReference type="Gramene" id="OGLUM08G21950.1">
    <property type="protein sequence ID" value="OGLUM08G21950.1"/>
    <property type="gene ID" value="OGLUM08G21950"/>
</dbReference>